<keyword evidence="8 10" id="KW-0472">Membrane</keyword>
<evidence type="ECO:0000256" key="8">
    <source>
        <dbReference type="ARBA" id="ARBA00023136"/>
    </source>
</evidence>
<dbReference type="GO" id="GO:0005768">
    <property type="term" value="C:endosome"/>
    <property type="evidence" value="ECO:0007669"/>
    <property type="project" value="TreeGrafter"/>
</dbReference>
<comment type="subcellular location">
    <subcellularLocation>
        <location evidence="1">Endoplasmic reticulum membrane</location>
        <topology evidence="1">Single-pass type II membrane protein</topology>
    </subcellularLocation>
    <subcellularLocation>
        <location evidence="10">Membrane</location>
        <topology evidence="10">Single-pass type II membrane protein</topology>
    </subcellularLocation>
</comment>
<keyword evidence="3 10" id="KW-0489">Methyltransferase</keyword>
<protein>
    <recommendedName>
        <fullName evidence="10">Methyltransferase</fullName>
        <ecNumber evidence="10">2.1.1.-</ecNumber>
    </recommendedName>
</protein>
<dbReference type="SUPFAM" id="SSF53335">
    <property type="entry name" value="S-adenosyl-L-methionine-dependent methyltransferases"/>
    <property type="match status" value="2"/>
</dbReference>
<sequence length="644" mass="73707">MVNMNMNINFATLLHNFKSKKSNILLTNLYFLIFATFLCTFFYLLGLWHHYPSTTVISATGYSTASVAGATTLCFHRNNTTTAESSSDKIDFAAGHYLHESPPTEARGPHFPPCDPSLYEYTPCEDSTRSSKFSRNRQVYRERHCPAPKEILRCRIPAPLGYRLPLRWPESRDSTWYANVPHKELSVEKKKQNWIRLEGNRFKFPGGGTTFRRGASAYIDDIGKLINLKDGSIRTAVDTGCGVASWGGYLLSRNILTVSFAPRDTHEAQVQFALERGVPALIGIIASIRLPYPSRAFDMAHCSRCLIPWANYDGLYLTEVDRVLRPGGYWILSGPPINWQKHWKGWERTKESLNDEQEGIENVAKSLCWKKLIQKDDLAIWQKPTNHAHCKIKIKMFKSRPFCDEAQDPDMAWYTKLDTCLTPLPEVNNIKEVAGGELSKWPKRLTSIPPRISSESLKGITAEMFIENTELWKKRVAHYKTLDHQLAESGRYRNLLDMNSYLGGFAAALIDDPVWVMNVVPVEAEINTLGVIYERGLIGTYQNWCEAMSTYPRTYDFLHGDSVFSLYQNRCSMENILLEMDRILRPQGSIILRDDVDVLTKVKSIADEMQWDARITDHEYGPYQREKILVAVKQYWTAPQTEQN</sequence>
<dbReference type="GeneID" id="101506914"/>
<accession>A0A1S2YW48</accession>
<reference evidence="12" key="2">
    <citation type="submission" date="2025-08" db="UniProtKB">
        <authorList>
            <consortium name="RefSeq"/>
        </authorList>
    </citation>
    <scope>IDENTIFICATION</scope>
    <source>
        <tissue evidence="12">Etiolated seedlings</tissue>
    </source>
</reference>
<evidence type="ECO:0000256" key="7">
    <source>
        <dbReference type="ARBA" id="ARBA00022989"/>
    </source>
</evidence>
<keyword evidence="9 10" id="KW-0325">Glycoprotein</keyword>
<keyword evidence="5 10" id="KW-0812">Transmembrane</keyword>
<gene>
    <name evidence="12" type="primary">LOC101506914</name>
</gene>
<dbReference type="STRING" id="3827.A0A1S2YW48"/>
<evidence type="ECO:0000256" key="2">
    <source>
        <dbReference type="ARBA" id="ARBA00008361"/>
    </source>
</evidence>
<dbReference type="FunFam" id="3.40.50.150:FF:000123">
    <property type="entry name" value="Putative methyltransferase PMT15"/>
    <property type="match status" value="1"/>
</dbReference>
<evidence type="ECO:0000256" key="6">
    <source>
        <dbReference type="ARBA" id="ARBA00022968"/>
    </source>
</evidence>
<keyword evidence="11" id="KW-1185">Reference proteome</keyword>
<dbReference type="Proteomes" id="UP000087171">
    <property type="component" value="Chromosome Ca7"/>
</dbReference>
<proteinExistence type="inferred from homology"/>
<dbReference type="GO" id="GO:0032259">
    <property type="term" value="P:methylation"/>
    <property type="evidence" value="ECO:0007669"/>
    <property type="project" value="UniProtKB-KW"/>
</dbReference>
<feature type="transmembrane region" description="Helical" evidence="10">
    <location>
        <begin position="29"/>
        <end position="48"/>
    </location>
</feature>
<dbReference type="GO" id="GO:0005802">
    <property type="term" value="C:trans-Golgi network"/>
    <property type="evidence" value="ECO:0007669"/>
    <property type="project" value="TreeGrafter"/>
</dbReference>
<dbReference type="AlphaFoldDB" id="A0A1S2YW48"/>
<dbReference type="OrthoDB" id="2013972at2759"/>
<dbReference type="PaxDb" id="3827-XP_004510859.1"/>
<dbReference type="InterPro" id="IPR029063">
    <property type="entry name" value="SAM-dependent_MTases_sf"/>
</dbReference>
<evidence type="ECO:0000256" key="3">
    <source>
        <dbReference type="ARBA" id="ARBA00022603"/>
    </source>
</evidence>
<keyword evidence="4 10" id="KW-0808">Transferase</keyword>
<dbReference type="RefSeq" id="XP_004510859.1">
    <property type="nucleotide sequence ID" value="XM_004510802.3"/>
</dbReference>
<evidence type="ECO:0000256" key="9">
    <source>
        <dbReference type="ARBA" id="ARBA00023180"/>
    </source>
</evidence>
<name>A0A1S2YW48_CICAR</name>
<dbReference type="PANTHER" id="PTHR10108">
    <property type="entry name" value="SAM-DEPENDENT METHYLTRANSFERASE"/>
    <property type="match status" value="1"/>
</dbReference>
<dbReference type="GO" id="GO:0005789">
    <property type="term" value="C:endoplasmic reticulum membrane"/>
    <property type="evidence" value="ECO:0007669"/>
    <property type="project" value="UniProtKB-SubCell"/>
</dbReference>
<keyword evidence="6 10" id="KW-0735">Signal-anchor</keyword>
<dbReference type="GO" id="GO:0008168">
    <property type="term" value="F:methyltransferase activity"/>
    <property type="evidence" value="ECO:0007669"/>
    <property type="project" value="UniProtKB-UniRule"/>
</dbReference>
<evidence type="ECO:0000256" key="4">
    <source>
        <dbReference type="ARBA" id="ARBA00022679"/>
    </source>
</evidence>
<reference evidence="11" key="1">
    <citation type="journal article" date="2013" name="Nat. Biotechnol.">
        <title>Draft genome sequence of chickpea (Cicer arietinum) provides a resource for trait improvement.</title>
        <authorList>
            <person name="Varshney R.K."/>
            <person name="Song C."/>
            <person name="Saxena R.K."/>
            <person name="Azam S."/>
            <person name="Yu S."/>
            <person name="Sharpe A.G."/>
            <person name="Cannon S."/>
            <person name="Baek J."/>
            <person name="Rosen B.D."/>
            <person name="Tar'an B."/>
            <person name="Millan T."/>
            <person name="Zhang X."/>
            <person name="Ramsay L.D."/>
            <person name="Iwata A."/>
            <person name="Wang Y."/>
            <person name="Nelson W."/>
            <person name="Farmer A.D."/>
            <person name="Gaur P.M."/>
            <person name="Soderlund C."/>
            <person name="Penmetsa R.V."/>
            <person name="Xu C."/>
            <person name="Bharti A.K."/>
            <person name="He W."/>
            <person name="Winter P."/>
            <person name="Zhao S."/>
            <person name="Hane J.K."/>
            <person name="Carrasquilla-Garcia N."/>
            <person name="Condie J.A."/>
            <person name="Upadhyaya H.D."/>
            <person name="Luo M.C."/>
            <person name="Thudi M."/>
            <person name="Gowda C.L."/>
            <person name="Singh N.P."/>
            <person name="Lichtenzveig J."/>
            <person name="Gali K.K."/>
            <person name="Rubio J."/>
            <person name="Nadarajan N."/>
            <person name="Dolezel J."/>
            <person name="Bansal K.C."/>
            <person name="Xu X."/>
            <person name="Edwards D."/>
            <person name="Zhang G."/>
            <person name="Kahl G."/>
            <person name="Gil J."/>
            <person name="Singh K.B."/>
            <person name="Datta S.K."/>
            <person name="Jackson S.A."/>
            <person name="Wang J."/>
            <person name="Cook D.R."/>
        </authorList>
    </citation>
    <scope>NUCLEOTIDE SEQUENCE [LARGE SCALE GENOMIC DNA]</scope>
    <source>
        <strain evidence="11">cv. CDC Frontier</strain>
    </source>
</reference>
<dbReference type="KEGG" id="cam:101506914"/>
<dbReference type="EC" id="2.1.1.-" evidence="10"/>
<dbReference type="InterPro" id="IPR004159">
    <property type="entry name" value="Put_SAM_MeTrfase"/>
</dbReference>
<dbReference type="Pfam" id="PF03141">
    <property type="entry name" value="Methyltransf_29"/>
    <property type="match status" value="1"/>
</dbReference>
<comment type="similarity">
    <text evidence="2 10">Belongs to the methyltransferase superfamily.</text>
</comment>
<dbReference type="eggNOG" id="ENOG502QQT2">
    <property type="taxonomic scope" value="Eukaryota"/>
</dbReference>
<dbReference type="PANTHER" id="PTHR10108:SF1059">
    <property type="entry name" value="METHYLTRANSFERASE PMT15-RELATED"/>
    <property type="match status" value="1"/>
</dbReference>
<evidence type="ECO:0000256" key="5">
    <source>
        <dbReference type="ARBA" id="ARBA00022692"/>
    </source>
</evidence>
<organism evidence="11 12">
    <name type="scientific">Cicer arietinum</name>
    <name type="common">Chickpea</name>
    <name type="synonym">Garbanzo</name>
    <dbReference type="NCBI Taxonomy" id="3827"/>
    <lineage>
        <taxon>Eukaryota</taxon>
        <taxon>Viridiplantae</taxon>
        <taxon>Streptophyta</taxon>
        <taxon>Embryophyta</taxon>
        <taxon>Tracheophyta</taxon>
        <taxon>Spermatophyta</taxon>
        <taxon>Magnoliopsida</taxon>
        <taxon>eudicotyledons</taxon>
        <taxon>Gunneridae</taxon>
        <taxon>Pentapetalae</taxon>
        <taxon>rosids</taxon>
        <taxon>fabids</taxon>
        <taxon>Fabales</taxon>
        <taxon>Fabaceae</taxon>
        <taxon>Papilionoideae</taxon>
        <taxon>50 kb inversion clade</taxon>
        <taxon>NPAAA clade</taxon>
        <taxon>Hologalegina</taxon>
        <taxon>IRL clade</taxon>
        <taxon>Cicereae</taxon>
        <taxon>Cicer</taxon>
    </lineage>
</organism>
<dbReference type="Gene3D" id="3.40.50.150">
    <property type="entry name" value="Vaccinia Virus protein VP39"/>
    <property type="match status" value="1"/>
</dbReference>
<evidence type="ECO:0000313" key="11">
    <source>
        <dbReference type="Proteomes" id="UP000087171"/>
    </source>
</evidence>
<evidence type="ECO:0000256" key="10">
    <source>
        <dbReference type="RuleBase" id="RU366043"/>
    </source>
</evidence>
<evidence type="ECO:0000313" key="12">
    <source>
        <dbReference type="RefSeq" id="XP_004510859.1"/>
    </source>
</evidence>
<keyword evidence="7 10" id="KW-1133">Transmembrane helix</keyword>
<evidence type="ECO:0000256" key="1">
    <source>
        <dbReference type="ARBA" id="ARBA00004648"/>
    </source>
</evidence>